<dbReference type="OrthoDB" id="9802028at2"/>
<organism evidence="2 3">
    <name type="scientific">Inmirania thermothiophila</name>
    <dbReference type="NCBI Taxonomy" id="1750597"/>
    <lineage>
        <taxon>Bacteria</taxon>
        <taxon>Pseudomonadati</taxon>
        <taxon>Pseudomonadota</taxon>
        <taxon>Gammaproteobacteria</taxon>
        <taxon>Chromatiales</taxon>
        <taxon>Ectothiorhodospiraceae</taxon>
        <taxon>Inmirania</taxon>
    </lineage>
</organism>
<keyword evidence="3" id="KW-1185">Reference proteome</keyword>
<dbReference type="InterPro" id="IPR032836">
    <property type="entry name" value="DsrE2-like"/>
</dbReference>
<keyword evidence="1" id="KW-1133">Transmembrane helix</keyword>
<dbReference type="NCBIfam" id="NF047629">
    <property type="entry name" value="SulfCarrDsrE2"/>
    <property type="match status" value="1"/>
</dbReference>
<sequence length="160" mass="17654">MSDTKKLAIIATKGSLDWAYPPFILASTAAALGYEVQIFFTFYGLQLLRKKLDLQVTPLGNPGMPMPLGMDKWFPVALTALPGMQGMMTAMMKQKLKSKGVASIEELRELCQEAEVKLIACQMTVDLFDFTPDEFIDGIEYGGAATFFEFAGESDICLFI</sequence>
<dbReference type="Gene3D" id="3.40.1260.10">
    <property type="entry name" value="DsrEFH-like"/>
    <property type="match status" value="1"/>
</dbReference>
<comment type="caution">
    <text evidence="2">The sequence shown here is derived from an EMBL/GenBank/DDBJ whole genome shotgun (WGS) entry which is preliminary data.</text>
</comment>
<dbReference type="PANTHER" id="PTHR34655:SF2">
    <property type="entry name" value="PEROXIREDOXIN FAMILY PROTEIN"/>
    <property type="match status" value="1"/>
</dbReference>
<dbReference type="EMBL" id="RJVI01000003">
    <property type="protein sequence ID" value="ROR29778.1"/>
    <property type="molecule type" value="Genomic_DNA"/>
</dbReference>
<accession>A0A3N1XU38</accession>
<dbReference type="PANTHER" id="PTHR34655">
    <property type="entry name" value="CONSERVED WITHIN P. AEROPHILUM"/>
    <property type="match status" value="1"/>
</dbReference>
<evidence type="ECO:0000256" key="1">
    <source>
        <dbReference type="SAM" id="Phobius"/>
    </source>
</evidence>
<dbReference type="AlphaFoldDB" id="A0A3N1XU38"/>
<dbReference type="Proteomes" id="UP000276634">
    <property type="component" value="Unassembled WGS sequence"/>
</dbReference>
<keyword evidence="1" id="KW-0812">Transmembrane</keyword>
<dbReference type="SUPFAM" id="SSF75169">
    <property type="entry name" value="DsrEFH-like"/>
    <property type="match status" value="1"/>
</dbReference>
<reference evidence="2 3" key="1">
    <citation type="submission" date="2018-11" db="EMBL/GenBank/DDBJ databases">
        <title>Genomic Encyclopedia of Type Strains, Phase IV (KMG-IV): sequencing the most valuable type-strain genomes for metagenomic binning, comparative biology and taxonomic classification.</title>
        <authorList>
            <person name="Goeker M."/>
        </authorList>
    </citation>
    <scope>NUCLEOTIDE SEQUENCE [LARGE SCALE GENOMIC DNA]</scope>
    <source>
        <strain evidence="2 3">DSM 100275</strain>
    </source>
</reference>
<dbReference type="InterPro" id="IPR027396">
    <property type="entry name" value="DsrEFH-like"/>
</dbReference>
<evidence type="ECO:0000313" key="2">
    <source>
        <dbReference type="EMBL" id="ROR29778.1"/>
    </source>
</evidence>
<keyword evidence="1" id="KW-0472">Membrane</keyword>
<evidence type="ECO:0000313" key="3">
    <source>
        <dbReference type="Proteomes" id="UP000276634"/>
    </source>
</evidence>
<gene>
    <name evidence="2" type="ORF">EDC57_2455</name>
</gene>
<proteinExistence type="predicted"/>
<feature type="transmembrane region" description="Helical" evidence="1">
    <location>
        <begin position="23"/>
        <end position="45"/>
    </location>
</feature>
<name>A0A3N1XU38_9GAMM</name>
<protein>
    <submittedName>
        <fullName evidence="2">Peroxiredoxin family protein</fullName>
    </submittedName>
</protein>
<dbReference type="RefSeq" id="WP_123402167.1">
    <property type="nucleotide sequence ID" value="NZ_RJVI01000003.1"/>
</dbReference>
<dbReference type="Pfam" id="PF13686">
    <property type="entry name" value="DrsE_2"/>
    <property type="match status" value="1"/>
</dbReference>